<dbReference type="PANTHER" id="PTHR40254">
    <property type="entry name" value="BLR0577 PROTEIN"/>
    <property type="match status" value="1"/>
</dbReference>
<accession>A0A090W5I1</accession>
<dbReference type="PANTHER" id="PTHR40254:SF1">
    <property type="entry name" value="BLR0577 PROTEIN"/>
    <property type="match status" value="1"/>
</dbReference>
<dbReference type="Pfam" id="PF13454">
    <property type="entry name" value="NAD_binding_9"/>
    <property type="match status" value="1"/>
</dbReference>
<dbReference type="InterPro" id="IPR052189">
    <property type="entry name" value="L-asp_N-monooxygenase_NS-form"/>
</dbReference>
<proteinExistence type="predicted"/>
<dbReference type="InterPro" id="IPR038732">
    <property type="entry name" value="HpyO/CreE_NAD-binding"/>
</dbReference>
<evidence type="ECO:0000313" key="2">
    <source>
        <dbReference type="EMBL" id="GAL62782.1"/>
    </source>
</evidence>
<comment type="caution">
    <text evidence="2">The sequence shown here is derived from an EMBL/GenBank/DDBJ whole genome shotgun (WGS) entry which is preliminary data.</text>
</comment>
<evidence type="ECO:0000259" key="1">
    <source>
        <dbReference type="Pfam" id="PF13454"/>
    </source>
</evidence>
<protein>
    <recommendedName>
        <fullName evidence="1">FAD-dependent urate hydroxylase HpyO/Asp monooxygenase CreE-like FAD/NAD(P)-binding domain-containing protein</fullName>
    </recommendedName>
</protein>
<dbReference type="Proteomes" id="UP000029644">
    <property type="component" value="Unassembled WGS sequence"/>
</dbReference>
<dbReference type="EMBL" id="BBNQ01000008">
    <property type="protein sequence ID" value="GAL62782.1"/>
    <property type="molecule type" value="Genomic_DNA"/>
</dbReference>
<feature type="domain" description="FAD-dependent urate hydroxylase HpyO/Asp monooxygenase CreE-like FAD/NAD(P)-binding" evidence="1">
    <location>
        <begin position="8"/>
        <end position="175"/>
    </location>
</feature>
<evidence type="ECO:0000313" key="3">
    <source>
        <dbReference type="Proteomes" id="UP000029644"/>
    </source>
</evidence>
<dbReference type="OrthoDB" id="6309046at2"/>
<reference evidence="2 3" key="1">
    <citation type="journal article" date="2014" name="Genome Announc.">
        <title>Draft Genome Sequences of Marine Flavobacterium Algibacter lectus Strains SS8 and NR4.</title>
        <authorList>
            <person name="Takatani N."/>
            <person name="Nakanishi M."/>
            <person name="Meirelles P."/>
            <person name="Mino S."/>
            <person name="Suda W."/>
            <person name="Oshima K."/>
            <person name="Hattori M."/>
            <person name="Ohkuma M."/>
            <person name="Hosokawa M."/>
            <person name="Miyashita K."/>
            <person name="Thompson F.L."/>
            <person name="Niwa A."/>
            <person name="Sawabe T."/>
            <person name="Sawabe T."/>
        </authorList>
    </citation>
    <scope>NUCLEOTIDE SEQUENCE [LARGE SCALE GENOMIC DNA]</scope>
    <source>
        <strain evidence="2 3">JCM 19300</strain>
    </source>
</reference>
<name>A0A090W5I1_9FLAO</name>
<sequence>MTNQRILAIIGTGPRGGYALENLIKELIKANGLSNIHILLFEETGLFGNGQVYKTDQVPSNWININERILNLEKREAINIDKIKIPAFPSYHQWANKDFNKITKAEADTYPPRAQVGEYLNQRFQTLANPLLTANIISLVKEKVTEVEITNKIALKTNTNIYKNIEEVLLTIGHQPTTLSKQIKEWKAFASGKSNINLFQSPYPIAQFLNCKNITYNSKIGVRGFGLAMIDVVRGIANKFGDFIITDENTKACHYKTDYKITNLFIPFSLDGLPPAPKPLNAEIDDWFKPTNKQISDFENIIKNTLAQKEANSPLFLIQAIAPIVAKIYQKLPQQYLPELPKKDIETITEKWLLDQTHQHPTIIPQKQPANQSMQDFIGMAIGNKAISLDYCIGQVWRHCQPSIYDKLSFNSCSDKVFSEIIKLDESTKRYSYGPPVESIQQMLALHKACVMTLYYTNNPEFELTNNGWKILENQKAITADIMIDSVLDAPKINVVNSPIIKNMLANDLIEAVHDELGVATDENAYVISNNPDNKPSIALLGRLAKGTVIGVDAILECFGRRAKKWAKKATEHHVNWLKTINLEENP</sequence>
<dbReference type="AlphaFoldDB" id="A0A090W5I1"/>
<gene>
    <name evidence="2" type="ORF">JCM19300_3350</name>
</gene>
<dbReference type="RefSeq" id="WP_042504656.1">
    <property type="nucleotide sequence ID" value="NZ_BBNQ01000008.1"/>
</dbReference>
<organism evidence="2 3">
    <name type="scientific">Algibacter lectus</name>
    <dbReference type="NCBI Taxonomy" id="221126"/>
    <lineage>
        <taxon>Bacteria</taxon>
        <taxon>Pseudomonadati</taxon>
        <taxon>Bacteroidota</taxon>
        <taxon>Flavobacteriia</taxon>
        <taxon>Flavobacteriales</taxon>
        <taxon>Flavobacteriaceae</taxon>
        <taxon>Algibacter</taxon>
    </lineage>
</organism>